<name>A0A834WJT2_9FABA</name>
<reference evidence="2" key="1">
    <citation type="submission" date="2020-09" db="EMBL/GenBank/DDBJ databases">
        <title>Genome-Enabled Discovery of Anthraquinone Biosynthesis in Senna tora.</title>
        <authorList>
            <person name="Kang S.-H."/>
            <person name="Pandey R.P."/>
            <person name="Lee C.-M."/>
            <person name="Sim J.-S."/>
            <person name="Jeong J.-T."/>
            <person name="Choi B.-S."/>
            <person name="Jung M."/>
            <person name="Ginzburg D."/>
            <person name="Zhao K."/>
            <person name="Won S.Y."/>
            <person name="Oh T.-J."/>
            <person name="Yu Y."/>
            <person name="Kim N.-H."/>
            <person name="Lee O.R."/>
            <person name="Lee T.-H."/>
            <person name="Bashyal P."/>
            <person name="Kim T.-S."/>
            <person name="Lee W.-H."/>
            <person name="Kawkins C."/>
            <person name="Kim C.-K."/>
            <person name="Kim J.S."/>
            <person name="Ahn B.O."/>
            <person name="Rhee S.Y."/>
            <person name="Sohng J.K."/>
        </authorList>
    </citation>
    <scope>NUCLEOTIDE SEQUENCE</scope>
    <source>
        <tissue evidence="2">Leaf</tissue>
    </source>
</reference>
<gene>
    <name evidence="1" type="ORF">G2W53_021686</name>
    <name evidence="2" type="ORF">G2W53_021692</name>
</gene>
<organism evidence="2 3">
    <name type="scientific">Senna tora</name>
    <dbReference type="NCBI Taxonomy" id="362788"/>
    <lineage>
        <taxon>Eukaryota</taxon>
        <taxon>Viridiplantae</taxon>
        <taxon>Streptophyta</taxon>
        <taxon>Embryophyta</taxon>
        <taxon>Tracheophyta</taxon>
        <taxon>Spermatophyta</taxon>
        <taxon>Magnoliopsida</taxon>
        <taxon>eudicotyledons</taxon>
        <taxon>Gunneridae</taxon>
        <taxon>Pentapetalae</taxon>
        <taxon>rosids</taxon>
        <taxon>fabids</taxon>
        <taxon>Fabales</taxon>
        <taxon>Fabaceae</taxon>
        <taxon>Caesalpinioideae</taxon>
        <taxon>Cassia clade</taxon>
        <taxon>Senna</taxon>
    </lineage>
</organism>
<keyword evidence="3" id="KW-1185">Reference proteome</keyword>
<evidence type="ECO:0000313" key="3">
    <source>
        <dbReference type="Proteomes" id="UP000634136"/>
    </source>
</evidence>
<evidence type="ECO:0000313" key="2">
    <source>
        <dbReference type="EMBL" id="KAF7823548.1"/>
    </source>
</evidence>
<dbReference type="EMBL" id="JAAIUW010000007">
    <property type="protein sequence ID" value="KAF7823548.1"/>
    <property type="molecule type" value="Genomic_DNA"/>
</dbReference>
<proteinExistence type="predicted"/>
<protein>
    <submittedName>
        <fullName evidence="2">Uncharacterized protein</fullName>
    </submittedName>
</protein>
<dbReference type="EMBL" id="JAAIUW010000007">
    <property type="protein sequence ID" value="KAF7823542.1"/>
    <property type="molecule type" value="Genomic_DNA"/>
</dbReference>
<dbReference type="Proteomes" id="UP000634136">
    <property type="component" value="Unassembled WGS sequence"/>
</dbReference>
<comment type="caution">
    <text evidence="2">The sequence shown here is derived from an EMBL/GenBank/DDBJ whole genome shotgun (WGS) entry which is preliminary data.</text>
</comment>
<sequence>MKQGITTDLEKMLGIGNPSPRSTYPRTILDIAMGALK</sequence>
<accession>A0A834WJT2</accession>
<evidence type="ECO:0000313" key="1">
    <source>
        <dbReference type="EMBL" id="KAF7823542.1"/>
    </source>
</evidence>
<dbReference type="AlphaFoldDB" id="A0A834WJT2"/>